<keyword evidence="2" id="KW-0969">Cilium</keyword>
<dbReference type="PANTHER" id="PTHR30441">
    <property type="entry name" value="DUF748 DOMAIN-CONTAINING PROTEIN"/>
    <property type="match status" value="1"/>
</dbReference>
<dbReference type="InterPro" id="IPR052894">
    <property type="entry name" value="AsmA-related"/>
</dbReference>
<proteinExistence type="predicted"/>
<dbReference type="Gene3D" id="3.30.1330.60">
    <property type="entry name" value="OmpA-like domain"/>
    <property type="match status" value="1"/>
</dbReference>
<evidence type="ECO:0000313" key="2">
    <source>
        <dbReference type="EMBL" id="GLI37325.1"/>
    </source>
</evidence>
<feature type="region of interest" description="Disordered" evidence="1">
    <location>
        <begin position="758"/>
        <end position="779"/>
    </location>
</feature>
<dbReference type="InterPro" id="IPR008023">
    <property type="entry name" value="DUF748"/>
</dbReference>
<dbReference type="Pfam" id="PF05359">
    <property type="entry name" value="DUF748"/>
    <property type="match status" value="2"/>
</dbReference>
<keyword evidence="2" id="KW-0966">Cell projection</keyword>
<dbReference type="AlphaFoldDB" id="A0A9W6FYC5"/>
<keyword evidence="2" id="KW-0282">Flagellum</keyword>
<dbReference type="EMBL" id="BSDS01000001">
    <property type="protein sequence ID" value="GLI37325.1"/>
    <property type="molecule type" value="Genomic_DNA"/>
</dbReference>
<dbReference type="RefSeq" id="WP_214187704.1">
    <property type="nucleotide sequence ID" value="NZ_BSDS01000001.1"/>
</dbReference>
<accession>A0A9W6FYC5</accession>
<reference evidence="2" key="1">
    <citation type="submission" date="2022-12" db="EMBL/GenBank/DDBJ databases">
        <title>Reference genome sequencing for broad-spectrum identification of bacterial and archaeal isolates by mass spectrometry.</title>
        <authorList>
            <person name="Sekiguchi Y."/>
            <person name="Tourlousse D.M."/>
        </authorList>
    </citation>
    <scope>NUCLEOTIDE SEQUENCE</scope>
    <source>
        <strain evidence="2">H2</strain>
    </source>
</reference>
<dbReference type="GO" id="GO:0090313">
    <property type="term" value="P:regulation of protein targeting to membrane"/>
    <property type="evidence" value="ECO:0007669"/>
    <property type="project" value="TreeGrafter"/>
</dbReference>
<dbReference type="SUPFAM" id="SSF103088">
    <property type="entry name" value="OmpA-like"/>
    <property type="match status" value="1"/>
</dbReference>
<evidence type="ECO:0000256" key="1">
    <source>
        <dbReference type="SAM" id="MobiDB-lite"/>
    </source>
</evidence>
<protein>
    <submittedName>
        <fullName evidence="2">Flagellar motor protein MotB</fullName>
    </submittedName>
</protein>
<feature type="compositionally biased region" description="Basic and acidic residues" evidence="1">
    <location>
        <begin position="336"/>
        <end position="356"/>
    </location>
</feature>
<comment type="caution">
    <text evidence="2">The sequence shown here is derived from an EMBL/GenBank/DDBJ whole genome shotgun (WGS) entry which is preliminary data.</text>
</comment>
<gene>
    <name evidence="2" type="ORF">GHYDROH2_08260</name>
</gene>
<dbReference type="InterPro" id="IPR036737">
    <property type="entry name" value="OmpA-like_sf"/>
</dbReference>
<dbReference type="GO" id="GO:0005886">
    <property type="term" value="C:plasma membrane"/>
    <property type="evidence" value="ECO:0007669"/>
    <property type="project" value="TreeGrafter"/>
</dbReference>
<evidence type="ECO:0000313" key="3">
    <source>
        <dbReference type="Proteomes" id="UP001144352"/>
    </source>
</evidence>
<name>A0A9W6FYC5_9BACT</name>
<dbReference type="Proteomes" id="UP001144352">
    <property type="component" value="Unassembled WGS sequence"/>
</dbReference>
<keyword evidence="3" id="KW-1185">Reference proteome</keyword>
<dbReference type="PANTHER" id="PTHR30441:SF8">
    <property type="entry name" value="DUF748 DOMAIN-CONTAINING PROTEIN"/>
    <property type="match status" value="1"/>
</dbReference>
<feature type="region of interest" description="Disordered" evidence="1">
    <location>
        <begin position="332"/>
        <end position="358"/>
    </location>
</feature>
<sequence length="1200" mass="128841">MKTWHKILIGCGVFLLILAAFTAFVLPGIVKGRAIRAVEEATGRKLSIGAVSINPFTWNAEVRGVRLTERDGTTTFASFSSARVAVSPASLFRGAPIASEARLRSPYVHLVRTGANTYNFSDLLEKKGPEKPEPAKARARFSVSNIAITNGSIDFIDQGLAAEKRHRVSGLELGVPFVSTIPHYAEIFIAPRFRAVVNGSPLALDGKLRPFVSAADYSLDINLKDLDIPYYLAYVPAKLPVRVERGTAATKLALTYRIDANKNPELVMTGELSLANLKAAGTDGAPLAALDRLGVVIGKSELLAPAISLTSVTLDSPVFHLARDGKGVWNVSRLSTGEKPKEPAAKPQGKSKEKPPGKPIIDVAEVTLRNGTVTVADAMPPKGFKAEAREIACTLRGFSTRPGKKADYTLSFATGRGETARITGGFSPDPLAATAAVDLKGVVLDAFYPYLAGALTAPVTGKLDLSGEVAYDAAAGLSADKIAVRLANLAAPFGPKEGARLARVEAAGGRFSQKENRLEIAQVTLAGGDIRLSRDEVGNLSPLMLVKKTEATKGPAARKPRPPAGKPFSYRIASVAASGLGLSFTDRKAVGNPRFDLRRIGFNVSNITGPRLETIPYRLAAGYGKGGALAASGSVTPAPLAAKGEITLRRIPLTDFDAYLPEGLNIILADGALDTRLTYAVAKRGEGVGGTFAGNLGVRSFHCLDADADDLLTWDSLQLDKMSGRLAPFSLKIGEVSLAKFFSKIVIGKDGRLNLQKLYTPEGGKGNEGEQQGGQRAPVTKAVQPAPPQAMQSVQPAKPQRQIAIDTVILQEGTLAFSDHHMSREYDTTFYNLGGRISGLSSEASRFADVDLRGNLENLSPLQITGKLNPLRDDLYADITVRFADIDLTPLTPYSGTYVGYGIDRGKVSFDLKYTIENKQLNSENKVFIDQLTFGDKIESNKATTLPVRLAVALLKDRKGEIHLDIPVTGRTDDPQFRVWRVVWQILKNLLVKAATSPFSLLQSAFGGKEDFSVISFAAGSAHLAEAEQAKLAKIAQALNDRPSLKVDIKGYVDNERDPEGYRVELLTRKMKAEKFLVLVKEKRNQPGDSAETMVIAPDEASRYLKAVYKKEKFPKPRNILGFEKDLPDAEMRKLILANTRVGEGELKALAAERAGAVKAFLAGPGKVDPARLFLRADDIHKAPAEKGGAARVEFGAAVQ</sequence>
<organism evidence="2 3">
    <name type="scientific">Geobacter hydrogenophilus</name>
    <dbReference type="NCBI Taxonomy" id="40983"/>
    <lineage>
        <taxon>Bacteria</taxon>
        <taxon>Pseudomonadati</taxon>
        <taxon>Thermodesulfobacteriota</taxon>
        <taxon>Desulfuromonadia</taxon>
        <taxon>Geobacterales</taxon>
        <taxon>Geobacteraceae</taxon>
        <taxon>Geobacter</taxon>
    </lineage>
</organism>